<dbReference type="InterPro" id="IPR049171">
    <property type="entry name" value="GLGE_C"/>
</dbReference>
<comment type="subunit">
    <text evidence="1 6">Homodimer.</text>
</comment>
<dbReference type="InterPro" id="IPR006047">
    <property type="entry name" value="GH13_cat_dom"/>
</dbReference>
<evidence type="ECO:0000256" key="5">
    <source>
        <dbReference type="ARBA" id="ARBA00048735"/>
    </source>
</evidence>
<feature type="binding site" evidence="6">
    <location>
        <position position="417"/>
    </location>
    <ligand>
        <name>alpha-maltose 1-phosphate</name>
        <dbReference type="ChEBI" id="CHEBI:63576"/>
    </ligand>
</feature>
<dbReference type="GO" id="GO:0030979">
    <property type="term" value="P:alpha-glucan biosynthetic process"/>
    <property type="evidence" value="ECO:0007669"/>
    <property type="project" value="UniProtKB-UniRule"/>
</dbReference>
<feature type="domain" description="Glycosyl hydrolase family 13 catalytic" evidence="7">
    <location>
        <begin position="229"/>
        <end position="584"/>
    </location>
</feature>
<protein>
    <recommendedName>
        <fullName evidence="6">Alpha-1,4-glucan:maltose-1-phosphate maltosyltransferase</fullName>
        <shortName evidence="6">GMPMT</shortName>
        <ecNumber evidence="6">2.4.99.16</ecNumber>
    </recommendedName>
    <alternativeName>
        <fullName evidence="6">(1-&gt;4)-alpha-D-glucan:maltose-1-phosphate alpha-D-maltosyltransferase</fullName>
    </alternativeName>
</protein>
<keyword evidence="2 6" id="KW-0328">Glycosyltransferase</keyword>
<dbReference type="Gene3D" id="3.20.20.80">
    <property type="entry name" value="Glycosidases"/>
    <property type="match status" value="1"/>
</dbReference>
<dbReference type="InterPro" id="IPR026585">
    <property type="entry name" value="GlgE"/>
</dbReference>
<proteinExistence type="inferred from homology"/>
<evidence type="ECO:0000256" key="3">
    <source>
        <dbReference type="ARBA" id="ARBA00022679"/>
    </source>
</evidence>
<dbReference type="Gene3D" id="2.60.40.10">
    <property type="entry name" value="Immunoglobulins"/>
    <property type="match status" value="1"/>
</dbReference>
<dbReference type="Gene3D" id="1.20.58.80">
    <property type="entry name" value="Phosphotransferase system, lactose/cellobiose-type IIA subunit"/>
    <property type="match status" value="1"/>
</dbReference>
<organism evidence="8 9">
    <name type="scientific">Microbacterium proteolyticum</name>
    <dbReference type="NCBI Taxonomy" id="1572644"/>
    <lineage>
        <taxon>Bacteria</taxon>
        <taxon>Bacillati</taxon>
        <taxon>Actinomycetota</taxon>
        <taxon>Actinomycetes</taxon>
        <taxon>Micrococcales</taxon>
        <taxon>Microbacteriaceae</taxon>
        <taxon>Microbacterium</taxon>
    </lineage>
</organism>
<dbReference type="InterPro" id="IPR017853">
    <property type="entry name" value="GH"/>
</dbReference>
<keyword evidence="3 6" id="KW-0808">Transferase</keyword>
<keyword evidence="4 6" id="KW-0119">Carbohydrate metabolism</keyword>
<feature type="binding site" evidence="6">
    <location>
        <begin position="555"/>
        <end position="556"/>
    </location>
    <ligand>
        <name>alpha-maltose 1-phosphate</name>
        <dbReference type="ChEBI" id="CHEBI:63576"/>
    </ligand>
</feature>
<dbReference type="EC" id="2.4.99.16" evidence="6"/>
<dbReference type="Gene3D" id="2.60.40.1180">
    <property type="entry name" value="Golgi alpha-mannosidase II"/>
    <property type="match status" value="1"/>
</dbReference>
<feature type="binding site" evidence="6">
    <location>
        <position position="346"/>
    </location>
    <ligand>
        <name>alpha-maltose 1-phosphate</name>
        <dbReference type="ChEBI" id="CHEBI:63576"/>
    </ligand>
</feature>
<feature type="site" description="Transition state stabilizer" evidence="6">
    <location>
        <position position="502"/>
    </location>
</feature>
<feature type="binding site" evidence="6">
    <location>
        <position position="381"/>
    </location>
    <ligand>
        <name>alpha-maltose 1-phosphate</name>
        <dbReference type="ChEBI" id="CHEBI:63576"/>
    </ligand>
</feature>
<dbReference type="SMART" id="SM00642">
    <property type="entry name" value="Aamy"/>
    <property type="match status" value="1"/>
</dbReference>
<feature type="active site" description="Nucleophile" evidence="6">
    <location>
        <position position="416"/>
    </location>
</feature>
<comment type="function">
    <text evidence="6">Maltosyltransferase that uses maltose 1-phosphate (M1P) as the sugar donor to elongate linear or branched alpha-(1-&gt;4)-glucans. Is involved in a branched alpha-glucan biosynthetic pathway from trehalose, together with TreS, Mak and GlgB.</text>
</comment>
<evidence type="ECO:0000313" key="9">
    <source>
        <dbReference type="Proteomes" id="UP000543579"/>
    </source>
</evidence>
<evidence type="ECO:0000313" key="8">
    <source>
        <dbReference type="EMBL" id="MBB3158461.1"/>
    </source>
</evidence>
<dbReference type="InterPro" id="IPR013780">
    <property type="entry name" value="Glyco_hydro_b"/>
</dbReference>
<dbReference type="InterPro" id="IPR013783">
    <property type="entry name" value="Ig-like_fold"/>
</dbReference>
<evidence type="ECO:0000256" key="2">
    <source>
        <dbReference type="ARBA" id="ARBA00022676"/>
    </source>
</evidence>
<comment type="catalytic activity">
    <reaction evidence="5 6">
        <text>alpha-maltose 1-phosphate + [(1-&gt;4)-alpha-D-glucosyl](n) = [(1-&gt;4)-alpha-D-glucosyl](n+2) + phosphate</text>
        <dbReference type="Rhea" id="RHEA:42692"/>
        <dbReference type="Rhea" id="RHEA-COMP:9584"/>
        <dbReference type="Rhea" id="RHEA-COMP:10183"/>
        <dbReference type="ChEBI" id="CHEBI:15444"/>
        <dbReference type="ChEBI" id="CHEBI:43474"/>
        <dbReference type="ChEBI" id="CHEBI:63576"/>
        <dbReference type="EC" id="2.4.99.16"/>
    </reaction>
</comment>
<gene>
    <name evidence="6" type="primary">glgE</name>
    <name evidence="8" type="ORF">FHS07_002157</name>
</gene>
<dbReference type="PANTHER" id="PTHR47786:SF2">
    <property type="entry name" value="GLYCOSYL HYDROLASE FAMILY 13 CATALYTIC DOMAIN-CONTAINING PROTEIN"/>
    <property type="match status" value="1"/>
</dbReference>
<dbReference type="Proteomes" id="UP000543579">
    <property type="component" value="Unassembled WGS sequence"/>
</dbReference>
<evidence type="ECO:0000256" key="6">
    <source>
        <dbReference type="HAMAP-Rule" id="MF_02124"/>
    </source>
</evidence>
<dbReference type="GO" id="GO:0016758">
    <property type="term" value="F:hexosyltransferase activity"/>
    <property type="evidence" value="ECO:0007669"/>
    <property type="project" value="UniProtKB-UniRule"/>
</dbReference>
<evidence type="ECO:0000259" key="7">
    <source>
        <dbReference type="SMART" id="SM00642"/>
    </source>
</evidence>
<accession>A0A7W5CIT6</accession>
<sequence>MATTTTLSPELPWRSAASIPVRPVKPTPTSRRVVTPRIPMALPHPSVPGGAFRPSAYVGEAVPFTVTAFREGHDRIGVNVRLFSPSGDESLHRLSPLNDGFDRWSAVVAPLEQGVWRFRFESFADDFATWEHAAEVKIAAGVDTALMRTMGAELFDRARGEKKRPGADKDALYEAARALRDSDVHDDVALSIVRDPAIAALFAARPMMGLVSIGREAELLVERERAGVGAWYEFFPRSEGATRNEDGSVVSGTFRTAVDRLPGVAGMGFDVLYLPPIHPIGETNRKGPNNTLVTQPGDPGSPWAIGGAAGGHDTVHPDLGTLDDFRAFVAAARENGLEVALDLALQASPDHPWVAEHPEWFTTLPDGSIAFAENPPKKYQDIYPVNFDNDPDGIRAEVLRIVRHWIAQGVTIFRVDNPHTKPLQFWEWLIATVSAEEPDAVFLAEAFTRPAPMQGLAMAGFQQSYTYFTWRNTKEELEEFLGALAHETDDFLRPNLFVNTPDILTEYLQYGGRPAYKIRAAIAATAAPTYGVYAGYELIENVARPGSEENIDNEKYEYKFRDWEGAEATGHSIAPYLRMLNAARRAHPALRQLRNLDVHWSDDDATLVYSKHLPAELSPTGASDTIIVVANVDPHSARETTVHLDTTVFGIEPGASYDVEDLVTGQVWTWADHNFVRLDAFNEPVHILHVKENR</sequence>
<name>A0A7W5CIT6_9MICO</name>
<evidence type="ECO:0000256" key="1">
    <source>
        <dbReference type="ARBA" id="ARBA00011738"/>
    </source>
</evidence>
<dbReference type="GO" id="GO:0004553">
    <property type="term" value="F:hydrolase activity, hydrolyzing O-glycosyl compounds"/>
    <property type="evidence" value="ECO:0007669"/>
    <property type="project" value="InterPro"/>
</dbReference>
<dbReference type="Pfam" id="PF21702">
    <property type="entry name" value="GLGE_C"/>
    <property type="match status" value="1"/>
</dbReference>
<feature type="active site" description="Proton donor" evidence="6">
    <location>
        <position position="445"/>
    </location>
</feature>
<dbReference type="Pfam" id="PF11896">
    <property type="entry name" value="GlgE_dom_N_S"/>
    <property type="match status" value="1"/>
</dbReference>
<dbReference type="HAMAP" id="MF_02124">
    <property type="entry name" value="GlgE"/>
    <property type="match status" value="1"/>
</dbReference>
<dbReference type="EMBL" id="JACHXY010000002">
    <property type="protein sequence ID" value="MBB3158461.1"/>
    <property type="molecule type" value="Genomic_DNA"/>
</dbReference>
<feature type="binding site" evidence="6">
    <location>
        <position position="286"/>
    </location>
    <ligand>
        <name>alpha-maltose 1-phosphate</name>
        <dbReference type="ChEBI" id="CHEBI:63576"/>
    </ligand>
</feature>
<comment type="caution">
    <text evidence="8">The sequence shown here is derived from an EMBL/GenBank/DDBJ whole genome shotgun (WGS) entry which is preliminary data.</text>
</comment>
<reference evidence="8 9" key="1">
    <citation type="submission" date="2020-08" db="EMBL/GenBank/DDBJ databases">
        <title>Genomic Encyclopedia of Type Strains, Phase III (KMG-III): the genomes of soil and plant-associated and newly described type strains.</title>
        <authorList>
            <person name="Whitman W."/>
        </authorList>
    </citation>
    <scope>NUCLEOTIDE SEQUENCE [LARGE SCALE GENOMIC DNA]</scope>
    <source>
        <strain evidence="8 9">CECT 8356</strain>
    </source>
</reference>
<dbReference type="InterPro" id="IPR021828">
    <property type="entry name" value="GlgE_dom_N/S"/>
</dbReference>
<dbReference type="SUPFAM" id="SSF51445">
    <property type="entry name" value="(Trans)glycosidases"/>
    <property type="match status" value="1"/>
</dbReference>
<evidence type="ECO:0000256" key="4">
    <source>
        <dbReference type="ARBA" id="ARBA00023277"/>
    </source>
</evidence>
<dbReference type="CDD" id="cd11344">
    <property type="entry name" value="AmyAc_GlgE_like"/>
    <property type="match status" value="1"/>
</dbReference>
<dbReference type="PANTHER" id="PTHR47786">
    <property type="entry name" value="ALPHA-1,4-GLUCAN:MALTOSE-1-PHOSPHATE MALTOSYLTRANSFERASE"/>
    <property type="match status" value="1"/>
</dbReference>
<comment type="similarity">
    <text evidence="6">Belongs to the glycosyl hydrolase 13 family. GlgE subfamily.</text>
</comment>
<dbReference type="AlphaFoldDB" id="A0A7W5CIT6"/>